<evidence type="ECO:0000256" key="4">
    <source>
        <dbReference type="ARBA" id="ARBA00022989"/>
    </source>
</evidence>
<comment type="caution">
    <text evidence="7">The sequence shown here is derived from an EMBL/GenBank/DDBJ whole genome shotgun (WGS) entry which is preliminary data.</text>
</comment>
<dbReference type="PANTHER" id="PTHR30086">
    <property type="entry name" value="ARGININE EXPORTER PROTEIN ARGO"/>
    <property type="match status" value="1"/>
</dbReference>
<dbReference type="EMBL" id="RFFJ01000004">
    <property type="protein sequence ID" value="RMI46063.1"/>
    <property type="molecule type" value="Genomic_DNA"/>
</dbReference>
<dbReference type="Proteomes" id="UP000278673">
    <property type="component" value="Unassembled WGS sequence"/>
</dbReference>
<feature type="transmembrane region" description="Helical" evidence="6">
    <location>
        <begin position="6"/>
        <end position="29"/>
    </location>
</feature>
<keyword evidence="8" id="KW-1185">Reference proteome</keyword>
<reference evidence="7 8" key="1">
    <citation type="submission" date="2018-10" db="EMBL/GenBank/DDBJ databases">
        <title>Isolation, diversity and antifungal activity of actinobacteria from wheat.</title>
        <authorList>
            <person name="Han C."/>
        </authorList>
    </citation>
    <scope>NUCLEOTIDE SEQUENCE [LARGE SCALE GENOMIC DNA]</scope>
    <source>
        <strain evidence="7 8">NEAU-YY642</strain>
    </source>
</reference>
<comment type="subcellular location">
    <subcellularLocation>
        <location evidence="1">Cell membrane</location>
        <topology evidence="1">Multi-pass membrane protein</topology>
    </subcellularLocation>
</comment>
<sequence>MTPQAAAGGFALAVLPLVATPGASLALLVRHVADAGRRRALPVILGTAGGLYAHAAMAMAGLSTLVAGSGLAFTALRLLGAAYLVGLAVWTWRSAGPRGERRRGASAPPGRWLGGRLASSAWAQSLLGNVLNPKAAAIYLTLAPQFLDPARPLGRQLLLLASVHALLVASWLGLWTALLTRAGRLLAGPGPRRLLARASAVALLLLGIRSAATL</sequence>
<keyword evidence="2" id="KW-1003">Cell membrane</keyword>
<dbReference type="RefSeq" id="WP_122182018.1">
    <property type="nucleotide sequence ID" value="NZ_RFFJ01000004.1"/>
</dbReference>
<evidence type="ECO:0000256" key="3">
    <source>
        <dbReference type="ARBA" id="ARBA00022692"/>
    </source>
</evidence>
<evidence type="ECO:0000256" key="6">
    <source>
        <dbReference type="SAM" id="Phobius"/>
    </source>
</evidence>
<dbReference type="Pfam" id="PF01810">
    <property type="entry name" value="LysE"/>
    <property type="match status" value="1"/>
</dbReference>
<dbReference type="InterPro" id="IPR001123">
    <property type="entry name" value="LeuE-type"/>
</dbReference>
<evidence type="ECO:0000256" key="5">
    <source>
        <dbReference type="ARBA" id="ARBA00023136"/>
    </source>
</evidence>
<evidence type="ECO:0000256" key="1">
    <source>
        <dbReference type="ARBA" id="ARBA00004651"/>
    </source>
</evidence>
<evidence type="ECO:0000313" key="7">
    <source>
        <dbReference type="EMBL" id="RMI46063.1"/>
    </source>
</evidence>
<protein>
    <submittedName>
        <fullName evidence="7">LysE family translocator</fullName>
    </submittedName>
</protein>
<keyword evidence="5 6" id="KW-0472">Membrane</keyword>
<organism evidence="7 8">
    <name type="scientific">Streptomyces triticirhizae</name>
    <dbReference type="NCBI Taxonomy" id="2483353"/>
    <lineage>
        <taxon>Bacteria</taxon>
        <taxon>Bacillati</taxon>
        <taxon>Actinomycetota</taxon>
        <taxon>Actinomycetes</taxon>
        <taxon>Kitasatosporales</taxon>
        <taxon>Streptomycetaceae</taxon>
        <taxon>Streptomyces</taxon>
    </lineage>
</organism>
<gene>
    <name evidence="7" type="ORF">EBN88_01940</name>
</gene>
<keyword evidence="4 6" id="KW-1133">Transmembrane helix</keyword>
<feature type="transmembrane region" description="Helical" evidence="6">
    <location>
        <begin position="194"/>
        <end position="212"/>
    </location>
</feature>
<name>A0A3M2MB15_9ACTN</name>
<dbReference type="GO" id="GO:0015171">
    <property type="term" value="F:amino acid transmembrane transporter activity"/>
    <property type="evidence" value="ECO:0007669"/>
    <property type="project" value="TreeGrafter"/>
</dbReference>
<feature type="transmembrane region" description="Helical" evidence="6">
    <location>
        <begin position="157"/>
        <end position="174"/>
    </location>
</feature>
<dbReference type="AlphaFoldDB" id="A0A3M2MB15"/>
<keyword evidence="3 6" id="KW-0812">Transmembrane</keyword>
<dbReference type="PANTHER" id="PTHR30086:SF20">
    <property type="entry name" value="ARGININE EXPORTER PROTEIN ARGO-RELATED"/>
    <property type="match status" value="1"/>
</dbReference>
<feature type="transmembrane region" description="Helical" evidence="6">
    <location>
        <begin position="71"/>
        <end position="92"/>
    </location>
</feature>
<accession>A0A3M2MB15</accession>
<feature type="transmembrane region" description="Helical" evidence="6">
    <location>
        <begin position="41"/>
        <end position="65"/>
    </location>
</feature>
<proteinExistence type="predicted"/>
<dbReference type="GO" id="GO:0005886">
    <property type="term" value="C:plasma membrane"/>
    <property type="evidence" value="ECO:0007669"/>
    <property type="project" value="UniProtKB-SubCell"/>
</dbReference>
<evidence type="ECO:0000256" key="2">
    <source>
        <dbReference type="ARBA" id="ARBA00022475"/>
    </source>
</evidence>
<evidence type="ECO:0000313" key="8">
    <source>
        <dbReference type="Proteomes" id="UP000278673"/>
    </source>
</evidence>